<feature type="compositionally biased region" description="Basic and acidic residues" evidence="1">
    <location>
        <begin position="84"/>
        <end position="97"/>
    </location>
</feature>
<gene>
    <name evidence="3" type="ORF">BJY17_002145</name>
</gene>
<keyword evidence="2" id="KW-0472">Membrane</keyword>
<dbReference type="EMBL" id="JACCFI010000001">
    <property type="protein sequence ID" value="NYG21398.1"/>
    <property type="molecule type" value="Genomic_DNA"/>
</dbReference>
<dbReference type="RefSeq" id="WP_179551351.1">
    <property type="nucleotide sequence ID" value="NZ_JACCFI010000001.1"/>
</dbReference>
<accession>A0A852WV06</accession>
<keyword evidence="4" id="KW-1185">Reference proteome</keyword>
<evidence type="ECO:0000313" key="3">
    <source>
        <dbReference type="EMBL" id="NYG21398.1"/>
    </source>
</evidence>
<name>A0A852WV06_9MICO</name>
<evidence type="ECO:0000256" key="2">
    <source>
        <dbReference type="SAM" id="Phobius"/>
    </source>
</evidence>
<sequence>MAPDSWPLALIWVPVALFALAIVVGIVVRWFRAPHGTRSRLRHALGPLMSAGEKYQELHTGQRGLQDSIIESIQEQETLGSERGTGDDDGKPGLRVP</sequence>
<reference evidence="3 4" key="1">
    <citation type="submission" date="2020-07" db="EMBL/GenBank/DDBJ databases">
        <title>Sequencing the genomes of 1000 actinobacteria strains.</title>
        <authorList>
            <person name="Klenk H.-P."/>
        </authorList>
    </citation>
    <scope>NUCLEOTIDE SEQUENCE [LARGE SCALE GENOMIC DNA]</scope>
    <source>
        <strain evidence="3 4">DSM 8598</strain>
    </source>
</reference>
<comment type="caution">
    <text evidence="3">The sequence shown here is derived from an EMBL/GenBank/DDBJ whole genome shotgun (WGS) entry which is preliminary data.</text>
</comment>
<protein>
    <submittedName>
        <fullName evidence="3">Uncharacterized protein</fullName>
    </submittedName>
</protein>
<proteinExistence type="predicted"/>
<dbReference type="AlphaFoldDB" id="A0A852WV06"/>
<dbReference type="Proteomes" id="UP000549066">
    <property type="component" value="Unassembled WGS sequence"/>
</dbReference>
<evidence type="ECO:0000313" key="4">
    <source>
        <dbReference type="Proteomes" id="UP000549066"/>
    </source>
</evidence>
<keyword evidence="2" id="KW-0812">Transmembrane</keyword>
<evidence type="ECO:0000256" key="1">
    <source>
        <dbReference type="SAM" id="MobiDB-lite"/>
    </source>
</evidence>
<feature type="transmembrane region" description="Helical" evidence="2">
    <location>
        <begin position="6"/>
        <end position="31"/>
    </location>
</feature>
<feature type="region of interest" description="Disordered" evidence="1">
    <location>
        <begin position="74"/>
        <end position="97"/>
    </location>
</feature>
<organism evidence="3 4">
    <name type="scientific">Agromyces hippuratus</name>
    <dbReference type="NCBI Taxonomy" id="286438"/>
    <lineage>
        <taxon>Bacteria</taxon>
        <taxon>Bacillati</taxon>
        <taxon>Actinomycetota</taxon>
        <taxon>Actinomycetes</taxon>
        <taxon>Micrococcales</taxon>
        <taxon>Microbacteriaceae</taxon>
        <taxon>Agromyces</taxon>
    </lineage>
</organism>
<keyword evidence="2" id="KW-1133">Transmembrane helix</keyword>